<sequence>MGLFDDIKAKIFGAPKPAAPVNTTAAAEMAKSIGLAAANRVGASVAGAPAKPAAAPSAADTLVAQAAPSAAPAPAAPKVAPAAASDVDVAAILDAAVAKSGQKLDWRKSIVDLLKALGLDSSLSARKKLAAELAYSGDTDDSAKMNIWLHKQVLQKLAANGGTVPADLLD</sequence>
<keyword evidence="3" id="KW-1185">Reference proteome</keyword>
<dbReference type="InterPro" id="IPR022016">
    <property type="entry name" value="DUF3597"/>
</dbReference>
<dbReference type="Proteomes" id="UP001061862">
    <property type="component" value="Chromosome"/>
</dbReference>
<evidence type="ECO:0000313" key="3">
    <source>
        <dbReference type="Proteomes" id="UP001061862"/>
    </source>
</evidence>
<proteinExistence type="predicted"/>
<reference evidence="2 3" key="1">
    <citation type="submission" date="2022-09" db="EMBL/GenBank/DDBJ databases">
        <title>Interaction between co-microsymbionts with complementary sets of symbiotic genes in legume-rhizobium systems.</title>
        <authorList>
            <person name="Safronova V."/>
            <person name="Sazanova A."/>
            <person name="Afonin A."/>
            <person name="Chirak E."/>
        </authorList>
    </citation>
    <scope>NUCLEOTIDE SEQUENCE [LARGE SCALE GENOMIC DNA]</scope>
    <source>
        <strain evidence="2 3">A18/4-1</strain>
    </source>
</reference>
<name>A0ABY6CF36_9HYPH</name>
<protein>
    <submittedName>
        <fullName evidence="2">DUF3597 domain-containing protein</fullName>
    </submittedName>
</protein>
<dbReference type="Pfam" id="PF12200">
    <property type="entry name" value="DUF3597"/>
    <property type="match status" value="1"/>
</dbReference>
<accession>A0ABY6CF36</accession>
<gene>
    <name evidence="2" type="ORF">N8A98_06580</name>
</gene>
<feature type="domain" description="DUF3597" evidence="1">
    <location>
        <begin position="46"/>
        <end position="165"/>
    </location>
</feature>
<evidence type="ECO:0000259" key="1">
    <source>
        <dbReference type="Pfam" id="PF12200"/>
    </source>
</evidence>
<organism evidence="2 3">
    <name type="scientific">Devosia neptuniae</name>
    <dbReference type="NCBI Taxonomy" id="191302"/>
    <lineage>
        <taxon>Bacteria</taxon>
        <taxon>Pseudomonadati</taxon>
        <taxon>Pseudomonadota</taxon>
        <taxon>Alphaproteobacteria</taxon>
        <taxon>Hyphomicrobiales</taxon>
        <taxon>Devosiaceae</taxon>
        <taxon>Devosia</taxon>
    </lineage>
</organism>
<dbReference type="RefSeq" id="WP_262170101.1">
    <property type="nucleotide sequence ID" value="NZ_CP104965.1"/>
</dbReference>
<dbReference type="EMBL" id="CP104965">
    <property type="protein sequence ID" value="UXN70848.1"/>
    <property type="molecule type" value="Genomic_DNA"/>
</dbReference>
<evidence type="ECO:0000313" key="2">
    <source>
        <dbReference type="EMBL" id="UXN70848.1"/>
    </source>
</evidence>
<dbReference type="SUPFAM" id="SSF158634">
    <property type="entry name" value="RPA2825-like"/>
    <property type="match status" value="1"/>
</dbReference>